<evidence type="ECO:0000259" key="3">
    <source>
        <dbReference type="Pfam" id="PF02668"/>
    </source>
</evidence>
<dbReference type="Proteomes" id="UP001154255">
    <property type="component" value="Unassembled WGS sequence"/>
</dbReference>
<dbReference type="SUPFAM" id="SSF51197">
    <property type="entry name" value="Clavaminate synthase-like"/>
    <property type="match status" value="1"/>
</dbReference>
<feature type="domain" description="TauD/TfdA-like" evidence="3">
    <location>
        <begin position="4"/>
        <end position="260"/>
    </location>
</feature>
<evidence type="ECO:0000313" key="5">
    <source>
        <dbReference type="EMBL" id="CAI3943829.1"/>
    </source>
</evidence>
<organism evidence="4 6">
    <name type="scientific">Commensalibacter communis</name>
    <dbReference type="NCBI Taxonomy" id="2972786"/>
    <lineage>
        <taxon>Bacteria</taxon>
        <taxon>Pseudomonadati</taxon>
        <taxon>Pseudomonadota</taxon>
        <taxon>Alphaproteobacteria</taxon>
        <taxon>Acetobacterales</taxon>
        <taxon>Acetobacteraceae</taxon>
    </lineage>
</organism>
<dbReference type="InterPro" id="IPR003819">
    <property type="entry name" value="TauD/TfdA-like"/>
</dbReference>
<sequence length="263" mass="30639">MFEINEIQPFGAIVTNNELEDLCNIDTKTLIQLLDKYKILVLKNFEPMEDTKYINFCKSLGSLMQWEFGPLLNVRMEQDPKNHIFSKGRVELHWDGAFTKETPRINAFQCISSSNDGNGGETLFVDTTKIIHDTDKKIIEEWKKINLTYITEKKAHYGGTVNVKLVEKHPHKQEDIIRYIEINNEDNLEVNPVQCDICTPNTININKDNFLSQITKNLYKPTYMYRHKWSTGDYMLIDNNAVLHGRAKVEGNVNRHLKRIHIL</sequence>
<dbReference type="EMBL" id="CAMXCS010000002">
    <property type="protein sequence ID" value="CAI3943829.1"/>
    <property type="molecule type" value="Genomic_DNA"/>
</dbReference>
<dbReference type="InterPro" id="IPR042098">
    <property type="entry name" value="TauD-like_sf"/>
</dbReference>
<dbReference type="Proteomes" id="UP001154259">
    <property type="component" value="Unassembled WGS sequence"/>
</dbReference>
<comment type="caution">
    <text evidence="4">The sequence shown here is derived from an EMBL/GenBank/DDBJ whole genome shotgun (WGS) entry which is preliminary data.</text>
</comment>
<dbReference type="GO" id="GO:0016706">
    <property type="term" value="F:2-oxoglutarate-dependent dioxygenase activity"/>
    <property type="evidence" value="ECO:0007669"/>
    <property type="project" value="UniProtKB-ARBA"/>
</dbReference>
<proteinExistence type="predicted"/>
<dbReference type="RefSeq" id="WP_271789711.1">
    <property type="nucleotide sequence ID" value="NZ_CAMXCM010000002.1"/>
</dbReference>
<dbReference type="AlphaFoldDB" id="A0A9W4TNT2"/>
<accession>A0A9W4TNT2</accession>
<evidence type="ECO:0000256" key="1">
    <source>
        <dbReference type="ARBA" id="ARBA00001954"/>
    </source>
</evidence>
<gene>
    <name evidence="5" type="ORF">R53529_LOCUS1279</name>
    <name evidence="4" type="ORF">R53530_LOCUS1155</name>
</gene>
<protein>
    <submittedName>
        <fullName evidence="4 5">Alpha-ketoglutarate-dependent (TauD)</fullName>
    </submittedName>
</protein>
<keyword evidence="7" id="KW-1185">Reference proteome</keyword>
<dbReference type="InterPro" id="IPR050411">
    <property type="entry name" value="AlphaKG_dependent_hydroxylases"/>
</dbReference>
<evidence type="ECO:0000256" key="2">
    <source>
        <dbReference type="ARBA" id="ARBA00023002"/>
    </source>
</evidence>
<evidence type="ECO:0000313" key="7">
    <source>
        <dbReference type="Proteomes" id="UP001154259"/>
    </source>
</evidence>
<dbReference type="PANTHER" id="PTHR10696">
    <property type="entry name" value="GAMMA-BUTYROBETAINE HYDROXYLASE-RELATED"/>
    <property type="match status" value="1"/>
</dbReference>
<comment type="cofactor">
    <cofactor evidence="1">
        <name>Fe(2+)</name>
        <dbReference type="ChEBI" id="CHEBI:29033"/>
    </cofactor>
</comment>
<dbReference type="EMBL" id="CAMXCM010000002">
    <property type="protein sequence ID" value="CAI3939681.1"/>
    <property type="molecule type" value="Genomic_DNA"/>
</dbReference>
<evidence type="ECO:0000313" key="6">
    <source>
        <dbReference type="Proteomes" id="UP001154255"/>
    </source>
</evidence>
<name>A0A9W4TNT2_9PROT</name>
<dbReference type="Gene3D" id="3.60.130.10">
    <property type="entry name" value="Clavaminate synthase-like"/>
    <property type="match status" value="1"/>
</dbReference>
<reference evidence="4" key="1">
    <citation type="submission" date="2022-10" db="EMBL/GenBank/DDBJ databases">
        <authorList>
            <person name="Botero Cardona J."/>
        </authorList>
    </citation>
    <scope>NUCLEOTIDE SEQUENCE</scope>
    <source>
        <strain evidence="4">LMG 31819</strain>
        <strain evidence="5">R-53529</strain>
    </source>
</reference>
<dbReference type="PANTHER" id="PTHR10696:SF53">
    <property type="entry name" value="TYROSINE ISONITRILE DESATURASE"/>
    <property type="match status" value="1"/>
</dbReference>
<evidence type="ECO:0000313" key="4">
    <source>
        <dbReference type="EMBL" id="CAI3939681.1"/>
    </source>
</evidence>
<keyword evidence="2" id="KW-0560">Oxidoreductase</keyword>
<dbReference type="Pfam" id="PF02668">
    <property type="entry name" value="TauD"/>
    <property type="match status" value="1"/>
</dbReference>